<evidence type="ECO:0000259" key="26">
    <source>
        <dbReference type="PROSITE" id="PS50089"/>
    </source>
</evidence>
<comment type="subcellular location">
    <subcellularLocation>
        <location evidence="2">Peroxisome membrane</location>
        <topology evidence="2">Multi-pass membrane protein</topology>
    </subcellularLocation>
</comment>
<dbReference type="PROSITE" id="PS00518">
    <property type="entry name" value="ZF_RING_1"/>
    <property type="match status" value="1"/>
</dbReference>
<reference evidence="28" key="1">
    <citation type="submission" date="2025-08" db="UniProtKB">
        <authorList>
            <consortium name="RefSeq"/>
        </authorList>
    </citation>
    <scope>IDENTIFICATION</scope>
    <source>
        <tissue evidence="28">Spleen</tissue>
    </source>
</reference>
<accession>A0A6P5JAV4</accession>
<evidence type="ECO:0000256" key="18">
    <source>
        <dbReference type="ARBA" id="ARBA00041230"/>
    </source>
</evidence>
<keyword evidence="11 24" id="KW-0863">Zinc-finger</keyword>
<name>A0A6P5JAV4_PHACI</name>
<dbReference type="PANTHER" id="PTHR23350">
    <property type="entry name" value="PEROXISOME ASSEMBLY PROTEIN 10"/>
    <property type="match status" value="1"/>
</dbReference>
<evidence type="ECO:0000256" key="14">
    <source>
        <dbReference type="ARBA" id="ARBA00022927"/>
    </source>
</evidence>
<dbReference type="SMART" id="SM00184">
    <property type="entry name" value="RING"/>
    <property type="match status" value="1"/>
</dbReference>
<dbReference type="InterPro" id="IPR025654">
    <property type="entry name" value="PEX2/10"/>
</dbReference>
<evidence type="ECO:0000256" key="4">
    <source>
        <dbReference type="ARBA" id="ARBA00008704"/>
    </source>
</evidence>
<dbReference type="GO" id="GO:0008270">
    <property type="term" value="F:zinc ion binding"/>
    <property type="evidence" value="ECO:0007669"/>
    <property type="project" value="UniProtKB-KW"/>
</dbReference>
<keyword evidence="13" id="KW-0862">Zinc</keyword>
<keyword evidence="9" id="KW-0812">Transmembrane</keyword>
<evidence type="ECO:0000256" key="21">
    <source>
        <dbReference type="ARBA" id="ARBA00069541"/>
    </source>
</evidence>
<comment type="pathway">
    <text evidence="3">Protein modification; protein ubiquitination.</text>
</comment>
<sequence>MALAPANQPEVIRAAQKDEYYRGSLRSAAGGALHGLAGAKKWLEWRKEIELLSDVAYFTLTTLSGCQTLGEEYVNIIQVDPSKRRVPSWPRRAALVSLHALVPYALDKASVHLEHELQAGGGSARHPHSSPAPGVRGRSAARRWLHRRVCHMTEPQKTTLLRTLHILKQSAACLRRLHVAVFYIDGIFYHLAKRLTGIEYLHVRHFPTEDHSVRWSYRLLGMVSLLHLLLSVGIQIYGFSQRQRARKEWKLHRSLSHRKSHMEEKAVGRGSVCTLCLEERRRTTATPCGHLFCWECITEWCNTKTECPLCREKFHPQKLIYLRHYR</sequence>
<dbReference type="CTD" id="5192"/>
<organism evidence="27 28">
    <name type="scientific">Phascolarctos cinereus</name>
    <name type="common">Koala</name>
    <dbReference type="NCBI Taxonomy" id="38626"/>
    <lineage>
        <taxon>Eukaryota</taxon>
        <taxon>Metazoa</taxon>
        <taxon>Chordata</taxon>
        <taxon>Craniata</taxon>
        <taxon>Vertebrata</taxon>
        <taxon>Euteleostomi</taxon>
        <taxon>Mammalia</taxon>
        <taxon>Metatheria</taxon>
        <taxon>Diprotodontia</taxon>
        <taxon>Phascolarctidae</taxon>
        <taxon>Phascolarctos</taxon>
    </lineage>
</organism>
<comment type="catalytic activity">
    <reaction evidence="1">
        <text>S-ubiquitinyl-[E2 ubiquitin-conjugating enzyme]-L-cysteine + [acceptor protein]-L-lysine = [E2 ubiquitin-conjugating enzyme]-L-cysteine + N(6)-ubiquitinyl-[acceptor protein]-L-lysine.</text>
        <dbReference type="EC" id="2.3.2.27"/>
    </reaction>
</comment>
<dbReference type="Pfam" id="PF13639">
    <property type="entry name" value="zf-RING_2"/>
    <property type="match status" value="1"/>
</dbReference>
<dbReference type="Gene3D" id="3.30.40.10">
    <property type="entry name" value="Zinc/RING finger domain, C3HC4 (zinc finger)"/>
    <property type="match status" value="1"/>
</dbReference>
<dbReference type="Proteomes" id="UP000515140">
    <property type="component" value="Unplaced"/>
</dbReference>
<keyword evidence="15" id="KW-1133">Transmembrane helix</keyword>
<keyword evidence="10" id="KW-0479">Metal-binding</keyword>
<evidence type="ECO:0000256" key="2">
    <source>
        <dbReference type="ARBA" id="ARBA00004585"/>
    </source>
</evidence>
<gene>
    <name evidence="28" type="primary">PEX10</name>
</gene>
<evidence type="ECO:0000313" key="28">
    <source>
        <dbReference type="RefSeq" id="XP_020831462.1"/>
    </source>
</evidence>
<evidence type="ECO:0000256" key="5">
    <source>
        <dbReference type="ARBA" id="ARBA00012483"/>
    </source>
</evidence>
<dbReference type="InterPro" id="IPR013083">
    <property type="entry name" value="Znf_RING/FYVE/PHD"/>
</dbReference>
<evidence type="ECO:0000256" key="9">
    <source>
        <dbReference type="ARBA" id="ARBA00022692"/>
    </source>
</evidence>
<feature type="domain" description="RING-type" evidence="26">
    <location>
        <begin position="273"/>
        <end position="311"/>
    </location>
</feature>
<dbReference type="GO" id="GO:0005778">
    <property type="term" value="C:peroxisomal membrane"/>
    <property type="evidence" value="ECO:0007669"/>
    <property type="project" value="UniProtKB-SubCell"/>
</dbReference>
<evidence type="ECO:0000256" key="17">
    <source>
        <dbReference type="ARBA" id="ARBA00023140"/>
    </source>
</evidence>
<dbReference type="Pfam" id="PF04757">
    <property type="entry name" value="Pex2_Pex12"/>
    <property type="match status" value="1"/>
</dbReference>
<dbReference type="RefSeq" id="XP_020831462.1">
    <property type="nucleotide sequence ID" value="XM_020975803.1"/>
</dbReference>
<keyword evidence="27" id="KW-1185">Reference proteome</keyword>
<keyword evidence="17" id="KW-0576">Peroxisome</keyword>
<dbReference type="GeneID" id="110200455"/>
<keyword evidence="8" id="KW-0808">Transferase</keyword>
<evidence type="ECO:0000256" key="12">
    <source>
        <dbReference type="ARBA" id="ARBA00022786"/>
    </source>
</evidence>
<evidence type="ECO:0000256" key="20">
    <source>
        <dbReference type="ARBA" id="ARBA00062044"/>
    </source>
</evidence>
<comment type="subunit">
    <text evidence="20">Component of the PEX2-PEX10-PEX12 retrotranslocation channel, composed of PEX2, PEX10 and PEX12. Interacts with PEX19.</text>
</comment>
<evidence type="ECO:0000256" key="8">
    <source>
        <dbReference type="ARBA" id="ARBA00022679"/>
    </source>
</evidence>
<comment type="function">
    <text evidence="19">E3 ubiquitin-protein ligase component of a retrotranslocation channel required for peroxisome organization by mediating export of the PEX5 receptor from peroxisomes to the cytosol, thereby promoting PEX5 recycling. The retrotranslocation channel is composed of PEX2, PEX10 and PEX12; each subunit contributing transmembrane segments that coassemble into an open channel that specifically allows the passage of PEX5 through the peroxisomal membrane. PEX10 also regulates PEX5 recycling by acting as a E3 ubiquitin-protein ligase. When PEX5 recycling is compromised, PEX10 catalyzes polyubiquitination of PEX5 during its passage through the retrotranslocation channel, leading to its degradation.</text>
</comment>
<evidence type="ECO:0000256" key="3">
    <source>
        <dbReference type="ARBA" id="ARBA00004906"/>
    </source>
</evidence>
<evidence type="ECO:0000256" key="24">
    <source>
        <dbReference type="PROSITE-ProRule" id="PRU00175"/>
    </source>
</evidence>
<feature type="region of interest" description="Disordered" evidence="25">
    <location>
        <begin position="118"/>
        <end position="138"/>
    </location>
</feature>
<evidence type="ECO:0000256" key="23">
    <source>
        <dbReference type="ARBA" id="ARBA00079947"/>
    </source>
</evidence>
<dbReference type="GO" id="GO:0061630">
    <property type="term" value="F:ubiquitin protein ligase activity"/>
    <property type="evidence" value="ECO:0007669"/>
    <property type="project" value="UniProtKB-EC"/>
</dbReference>
<evidence type="ECO:0000256" key="10">
    <source>
        <dbReference type="ARBA" id="ARBA00022723"/>
    </source>
</evidence>
<evidence type="ECO:0000256" key="19">
    <source>
        <dbReference type="ARBA" id="ARBA00045271"/>
    </source>
</evidence>
<dbReference type="InterPro" id="IPR017907">
    <property type="entry name" value="Znf_RING_CS"/>
</dbReference>
<dbReference type="PROSITE" id="PS50089">
    <property type="entry name" value="ZF_RING_2"/>
    <property type="match status" value="1"/>
</dbReference>
<evidence type="ECO:0000256" key="16">
    <source>
        <dbReference type="ARBA" id="ARBA00023136"/>
    </source>
</evidence>
<dbReference type="SUPFAM" id="SSF57850">
    <property type="entry name" value="RING/U-box"/>
    <property type="match status" value="1"/>
</dbReference>
<dbReference type="InterPro" id="IPR001841">
    <property type="entry name" value="Znf_RING"/>
</dbReference>
<dbReference type="GO" id="GO:0016558">
    <property type="term" value="P:protein import into peroxisome matrix"/>
    <property type="evidence" value="ECO:0007669"/>
    <property type="project" value="InterPro"/>
</dbReference>
<keyword evidence="6" id="KW-0813">Transport</keyword>
<keyword evidence="16" id="KW-0472">Membrane</keyword>
<evidence type="ECO:0000256" key="6">
    <source>
        <dbReference type="ARBA" id="ARBA00022448"/>
    </source>
</evidence>
<protein>
    <recommendedName>
        <fullName evidence="21">Peroxisome biogenesis factor 10</fullName>
        <ecNumber evidence="5">2.3.2.27</ecNumber>
    </recommendedName>
    <alternativeName>
        <fullName evidence="18">Peroxin-10</fullName>
    </alternativeName>
    <alternativeName>
        <fullName evidence="23">Peroxisomal biogenesis factor 10</fullName>
    </alternativeName>
    <alternativeName>
        <fullName evidence="22">Peroxisome assembly protein 10</fullName>
    </alternativeName>
</protein>
<keyword evidence="12" id="KW-0833">Ubl conjugation pathway</keyword>
<evidence type="ECO:0000256" key="13">
    <source>
        <dbReference type="ARBA" id="ARBA00022833"/>
    </source>
</evidence>
<evidence type="ECO:0000256" key="25">
    <source>
        <dbReference type="SAM" id="MobiDB-lite"/>
    </source>
</evidence>
<dbReference type="FunFam" id="3.30.40.10:FF:000332">
    <property type="entry name" value="Peroxisome biogenesis factor 10"/>
    <property type="match status" value="1"/>
</dbReference>
<dbReference type="AlphaFoldDB" id="A0A6P5JAV4"/>
<keyword evidence="7" id="KW-0962">Peroxisome biogenesis</keyword>
<keyword evidence="14" id="KW-0653">Protein transport</keyword>
<evidence type="ECO:0000256" key="11">
    <source>
        <dbReference type="ARBA" id="ARBA00022771"/>
    </source>
</evidence>
<dbReference type="PANTHER" id="PTHR23350:SF0">
    <property type="entry name" value="PEROXISOME BIOGENESIS FACTOR 10"/>
    <property type="match status" value="1"/>
</dbReference>
<comment type="similarity">
    <text evidence="4">Belongs to the pex2/pex10/pex12 family.</text>
</comment>
<evidence type="ECO:0000256" key="7">
    <source>
        <dbReference type="ARBA" id="ARBA00022593"/>
    </source>
</evidence>
<dbReference type="CDD" id="cd16527">
    <property type="entry name" value="RING-HC_PEX10"/>
    <property type="match status" value="1"/>
</dbReference>
<evidence type="ECO:0000256" key="1">
    <source>
        <dbReference type="ARBA" id="ARBA00000900"/>
    </source>
</evidence>
<evidence type="ECO:0000313" key="27">
    <source>
        <dbReference type="Proteomes" id="UP000515140"/>
    </source>
</evidence>
<proteinExistence type="inferred from homology"/>
<evidence type="ECO:0000256" key="15">
    <source>
        <dbReference type="ARBA" id="ARBA00022989"/>
    </source>
</evidence>
<dbReference type="InterPro" id="IPR006845">
    <property type="entry name" value="Pex_N"/>
</dbReference>
<evidence type="ECO:0000256" key="22">
    <source>
        <dbReference type="ARBA" id="ARBA00077873"/>
    </source>
</evidence>
<dbReference type="EC" id="2.3.2.27" evidence="5"/>